<dbReference type="eggNOG" id="COG2105">
    <property type="taxonomic scope" value="Bacteria"/>
</dbReference>
<protein>
    <submittedName>
        <fullName evidence="2">AIG2-like family protein</fullName>
    </submittedName>
</protein>
<dbReference type="Proteomes" id="UP000006055">
    <property type="component" value="Chromosome"/>
</dbReference>
<dbReference type="EMBL" id="CP003360">
    <property type="protein sequence ID" value="AFM25404.1"/>
    <property type="molecule type" value="Genomic_DNA"/>
</dbReference>
<reference evidence="3" key="1">
    <citation type="submission" date="2012-06" db="EMBL/GenBank/DDBJ databases">
        <title>Complete sequence of chromosome of Desulfomonile tiedjei DSM 6799.</title>
        <authorList>
            <person name="Lucas S."/>
            <person name="Copeland A."/>
            <person name="Lapidus A."/>
            <person name="Glavina del Rio T."/>
            <person name="Dalin E."/>
            <person name="Tice H."/>
            <person name="Bruce D."/>
            <person name="Goodwin L."/>
            <person name="Pitluck S."/>
            <person name="Peters L."/>
            <person name="Ovchinnikova G."/>
            <person name="Zeytun A."/>
            <person name="Lu M."/>
            <person name="Kyrpides N."/>
            <person name="Mavromatis K."/>
            <person name="Ivanova N."/>
            <person name="Brettin T."/>
            <person name="Detter J.C."/>
            <person name="Han C."/>
            <person name="Larimer F."/>
            <person name="Land M."/>
            <person name="Hauser L."/>
            <person name="Markowitz V."/>
            <person name="Cheng J.-F."/>
            <person name="Hugenholtz P."/>
            <person name="Woyke T."/>
            <person name="Wu D."/>
            <person name="Spring S."/>
            <person name="Schroeder M."/>
            <person name="Brambilla E."/>
            <person name="Klenk H.-P."/>
            <person name="Eisen J.A."/>
        </authorList>
    </citation>
    <scope>NUCLEOTIDE SEQUENCE [LARGE SCALE GENOMIC DNA]</scope>
    <source>
        <strain evidence="3">ATCC 49306 / DSM 6799 / DCB-1</strain>
    </source>
</reference>
<dbReference type="CDD" id="cd06661">
    <property type="entry name" value="GGCT_like"/>
    <property type="match status" value="1"/>
</dbReference>
<evidence type="ECO:0000313" key="3">
    <source>
        <dbReference type="Proteomes" id="UP000006055"/>
    </source>
</evidence>
<dbReference type="InterPro" id="IPR036568">
    <property type="entry name" value="GGCT-like_sf"/>
</dbReference>
<proteinExistence type="predicted"/>
<sequence length="162" mass="18712">MCADFVFVYGSNMDRSELRSWVEADGYDSSMILSMAPAQLEGYDFVWNFYSQGRGGGTVNLEHKENSTIWGILVEIEEPLLKAFDRKKGNPYFYSRGDARLPVIRLDNGKTVFAWVYVARGNKGGRREVRPTRDYRRIILSAATYWKFPPEYIEKITSWPTS</sequence>
<dbReference type="Pfam" id="PF06094">
    <property type="entry name" value="GGACT"/>
    <property type="match status" value="1"/>
</dbReference>
<accession>I4C763</accession>
<dbReference type="OrthoDB" id="8538589at2"/>
<dbReference type="Gene3D" id="3.10.490.10">
    <property type="entry name" value="Gamma-glutamyl cyclotransferase-like"/>
    <property type="match status" value="1"/>
</dbReference>
<evidence type="ECO:0000313" key="2">
    <source>
        <dbReference type="EMBL" id="AFM25404.1"/>
    </source>
</evidence>
<dbReference type="SUPFAM" id="SSF110857">
    <property type="entry name" value="Gamma-glutamyl cyclotransferase-like"/>
    <property type="match status" value="1"/>
</dbReference>
<keyword evidence="3" id="KW-1185">Reference proteome</keyword>
<dbReference type="InterPro" id="IPR013024">
    <property type="entry name" value="GGCT-like"/>
</dbReference>
<organism evidence="2 3">
    <name type="scientific">Desulfomonile tiedjei (strain ATCC 49306 / DSM 6799 / DCB-1)</name>
    <dbReference type="NCBI Taxonomy" id="706587"/>
    <lineage>
        <taxon>Bacteria</taxon>
        <taxon>Pseudomonadati</taxon>
        <taxon>Thermodesulfobacteriota</taxon>
        <taxon>Desulfomonilia</taxon>
        <taxon>Desulfomonilales</taxon>
        <taxon>Desulfomonilaceae</taxon>
        <taxon>Desulfomonile</taxon>
    </lineage>
</organism>
<evidence type="ECO:0000259" key="1">
    <source>
        <dbReference type="Pfam" id="PF06094"/>
    </source>
</evidence>
<dbReference type="AlphaFoldDB" id="I4C763"/>
<gene>
    <name evidence="2" type="ordered locus">Desti_2727</name>
</gene>
<dbReference type="KEGG" id="dti:Desti_2727"/>
<dbReference type="RefSeq" id="WP_014810544.1">
    <property type="nucleotide sequence ID" value="NC_018025.1"/>
</dbReference>
<dbReference type="InterPro" id="IPR009288">
    <property type="entry name" value="AIG2-like_dom"/>
</dbReference>
<dbReference type="HOGENOM" id="CLU_048475_6_1_7"/>
<feature type="domain" description="Gamma-glutamylcyclotransferase AIG2-like" evidence="1">
    <location>
        <begin position="6"/>
        <end position="136"/>
    </location>
</feature>
<name>I4C763_DESTA</name>